<dbReference type="InterPro" id="IPR001138">
    <property type="entry name" value="Zn2Cys6_DnaBD"/>
</dbReference>
<dbReference type="PROSITE" id="PS50048">
    <property type="entry name" value="ZN2_CY6_FUNGAL_2"/>
    <property type="match status" value="1"/>
</dbReference>
<keyword evidence="1" id="KW-0539">Nucleus</keyword>
<gene>
    <name evidence="4" type="ORF">B0T10DRAFT_410166</name>
</gene>
<dbReference type="EMBL" id="JAGPYM010000021">
    <property type="protein sequence ID" value="KAH6884228.1"/>
    <property type="molecule type" value="Genomic_DNA"/>
</dbReference>
<organism evidence="4 5">
    <name type="scientific">Thelonectria olida</name>
    <dbReference type="NCBI Taxonomy" id="1576542"/>
    <lineage>
        <taxon>Eukaryota</taxon>
        <taxon>Fungi</taxon>
        <taxon>Dikarya</taxon>
        <taxon>Ascomycota</taxon>
        <taxon>Pezizomycotina</taxon>
        <taxon>Sordariomycetes</taxon>
        <taxon>Hypocreomycetidae</taxon>
        <taxon>Hypocreales</taxon>
        <taxon>Nectriaceae</taxon>
        <taxon>Thelonectria</taxon>
    </lineage>
</organism>
<sequence length="502" mass="56594">MASYLADQNPFANLFLLADNAAQAPTLHTAGISDQPRKKRAHRKSRQGCIACKRRRVKCDEQVPCSNCTRRNEKCTRPPQAGRESIPSSLSSPKFEASKEPELNLLHLELFSHFEKQTVPTLTFSEFWPGLMQQAFHEEFVMSTMLCVSAAHLAFLNPQDVRYARASAQLLPKSLRLLRQSLSHPFTKRNAHALLGTSFLMSYISWCDLKFLAHESPAKQNLPYLDLSQDHLLLLSPGVLQVYFQALPFLIADGNAYTSMSHRRPRLRLERVLNLHGEDPARFLKPFMDIWDDPRYQTRPTQALKASSNSTPPQSWLLYLKIKPALRHIEAPGLSSQDEVPSPTPVELANAISELNSPLGSSDMDASARANNMADLGGGYNDSKDESQLAYEQMARRVSPILCCVSLLADKTSEWSQPAAQDLKADFAQMFFSFPILYCWPFLKLTANGDSRALVILFHFYHGARILLDSANSWWACERSRVMEKLILDELKSRGLEACPWG</sequence>
<evidence type="ECO:0000259" key="3">
    <source>
        <dbReference type="PROSITE" id="PS50048"/>
    </source>
</evidence>
<dbReference type="GO" id="GO:0001228">
    <property type="term" value="F:DNA-binding transcription activator activity, RNA polymerase II-specific"/>
    <property type="evidence" value="ECO:0007669"/>
    <property type="project" value="TreeGrafter"/>
</dbReference>
<evidence type="ECO:0000313" key="5">
    <source>
        <dbReference type="Proteomes" id="UP000777438"/>
    </source>
</evidence>
<dbReference type="CDD" id="cd00067">
    <property type="entry name" value="GAL4"/>
    <property type="match status" value="1"/>
</dbReference>
<evidence type="ECO:0000256" key="1">
    <source>
        <dbReference type="ARBA" id="ARBA00023242"/>
    </source>
</evidence>
<dbReference type="Pfam" id="PF00172">
    <property type="entry name" value="Zn_clus"/>
    <property type="match status" value="1"/>
</dbReference>
<keyword evidence="5" id="KW-1185">Reference proteome</keyword>
<dbReference type="InterPro" id="IPR036864">
    <property type="entry name" value="Zn2-C6_fun-type_DNA-bd_sf"/>
</dbReference>
<dbReference type="Proteomes" id="UP000777438">
    <property type="component" value="Unassembled WGS sequence"/>
</dbReference>
<dbReference type="OrthoDB" id="416217at2759"/>
<dbReference type="Gene3D" id="4.10.240.10">
    <property type="entry name" value="Zn(2)-C6 fungal-type DNA-binding domain"/>
    <property type="match status" value="1"/>
</dbReference>
<feature type="region of interest" description="Disordered" evidence="2">
    <location>
        <begin position="70"/>
        <end position="95"/>
    </location>
</feature>
<accession>A0A9P8VXA3</accession>
<dbReference type="PANTHER" id="PTHR47784:SF5">
    <property type="entry name" value="STEROL UPTAKE CONTROL PROTEIN 2"/>
    <property type="match status" value="1"/>
</dbReference>
<feature type="domain" description="Zn(2)-C6 fungal-type" evidence="3">
    <location>
        <begin position="48"/>
        <end position="77"/>
    </location>
</feature>
<dbReference type="InterPro" id="IPR021858">
    <property type="entry name" value="Fun_TF"/>
</dbReference>
<dbReference type="SUPFAM" id="SSF57701">
    <property type="entry name" value="Zn2/Cys6 DNA-binding domain"/>
    <property type="match status" value="1"/>
</dbReference>
<dbReference type="SMART" id="SM00066">
    <property type="entry name" value="GAL4"/>
    <property type="match status" value="1"/>
</dbReference>
<evidence type="ECO:0000313" key="4">
    <source>
        <dbReference type="EMBL" id="KAH6884228.1"/>
    </source>
</evidence>
<proteinExistence type="predicted"/>
<dbReference type="AlphaFoldDB" id="A0A9P8VXA3"/>
<reference evidence="4 5" key="1">
    <citation type="journal article" date="2021" name="Nat. Commun.">
        <title>Genetic determinants of endophytism in the Arabidopsis root mycobiome.</title>
        <authorList>
            <person name="Mesny F."/>
            <person name="Miyauchi S."/>
            <person name="Thiergart T."/>
            <person name="Pickel B."/>
            <person name="Atanasova L."/>
            <person name="Karlsson M."/>
            <person name="Huettel B."/>
            <person name="Barry K.W."/>
            <person name="Haridas S."/>
            <person name="Chen C."/>
            <person name="Bauer D."/>
            <person name="Andreopoulos W."/>
            <person name="Pangilinan J."/>
            <person name="LaButti K."/>
            <person name="Riley R."/>
            <person name="Lipzen A."/>
            <person name="Clum A."/>
            <person name="Drula E."/>
            <person name="Henrissat B."/>
            <person name="Kohler A."/>
            <person name="Grigoriev I.V."/>
            <person name="Martin F.M."/>
            <person name="Hacquard S."/>
        </authorList>
    </citation>
    <scope>NUCLEOTIDE SEQUENCE [LARGE SCALE GENOMIC DNA]</scope>
    <source>
        <strain evidence="4 5">MPI-CAGE-CH-0241</strain>
    </source>
</reference>
<protein>
    <submittedName>
        <fullName evidence="4">C6 transcription factor</fullName>
    </submittedName>
</protein>
<comment type="caution">
    <text evidence="4">The sequence shown here is derived from an EMBL/GenBank/DDBJ whole genome shotgun (WGS) entry which is preliminary data.</text>
</comment>
<dbReference type="Pfam" id="PF11951">
    <property type="entry name" value="Fungal_trans_2"/>
    <property type="match status" value="1"/>
</dbReference>
<evidence type="ECO:0000256" key="2">
    <source>
        <dbReference type="SAM" id="MobiDB-lite"/>
    </source>
</evidence>
<dbReference type="GO" id="GO:0008270">
    <property type="term" value="F:zinc ion binding"/>
    <property type="evidence" value="ECO:0007669"/>
    <property type="project" value="InterPro"/>
</dbReference>
<dbReference type="InterPro" id="IPR053157">
    <property type="entry name" value="Sterol_Uptake_Regulator"/>
</dbReference>
<dbReference type="PROSITE" id="PS00463">
    <property type="entry name" value="ZN2_CY6_FUNGAL_1"/>
    <property type="match status" value="1"/>
</dbReference>
<name>A0A9P8VXA3_9HYPO</name>
<dbReference type="PANTHER" id="PTHR47784">
    <property type="entry name" value="STEROL UPTAKE CONTROL PROTEIN 2"/>
    <property type="match status" value="1"/>
</dbReference>